<dbReference type="GO" id="GO:0016020">
    <property type="term" value="C:membrane"/>
    <property type="evidence" value="ECO:0007669"/>
    <property type="project" value="UniProtKB-SubCell"/>
</dbReference>
<keyword evidence="3 5" id="KW-1133">Transmembrane helix</keyword>
<gene>
    <name evidence="6" type="ORF">DPMN_170621</name>
</gene>
<name>A0A9D4ID13_DREPO</name>
<reference evidence="6" key="2">
    <citation type="submission" date="2020-11" db="EMBL/GenBank/DDBJ databases">
        <authorList>
            <person name="McCartney M.A."/>
            <person name="Auch B."/>
            <person name="Kono T."/>
            <person name="Mallez S."/>
            <person name="Becker A."/>
            <person name="Gohl D.M."/>
            <person name="Silverstein K.A.T."/>
            <person name="Koren S."/>
            <person name="Bechman K.B."/>
            <person name="Herman A."/>
            <person name="Abrahante J.E."/>
            <person name="Garbe J."/>
        </authorList>
    </citation>
    <scope>NUCLEOTIDE SEQUENCE</scope>
    <source>
        <strain evidence="6">Duluth1</strain>
        <tissue evidence="6">Whole animal</tissue>
    </source>
</reference>
<dbReference type="Gene3D" id="1.20.1070.10">
    <property type="entry name" value="Rhodopsin 7-helix transmembrane proteins"/>
    <property type="match status" value="1"/>
</dbReference>
<keyword evidence="4 5" id="KW-0472">Membrane</keyword>
<keyword evidence="2 5" id="KW-0812">Transmembrane</keyword>
<evidence type="ECO:0000256" key="1">
    <source>
        <dbReference type="ARBA" id="ARBA00004370"/>
    </source>
</evidence>
<proteinExistence type="predicted"/>
<reference evidence="6" key="1">
    <citation type="journal article" date="2019" name="bioRxiv">
        <title>The Genome of the Zebra Mussel, Dreissena polymorpha: A Resource for Invasive Species Research.</title>
        <authorList>
            <person name="McCartney M.A."/>
            <person name="Auch B."/>
            <person name="Kono T."/>
            <person name="Mallez S."/>
            <person name="Zhang Y."/>
            <person name="Obille A."/>
            <person name="Becker A."/>
            <person name="Abrahante J.E."/>
            <person name="Garbe J."/>
            <person name="Badalamenti J.P."/>
            <person name="Herman A."/>
            <person name="Mangelson H."/>
            <person name="Liachko I."/>
            <person name="Sullivan S."/>
            <person name="Sone E.D."/>
            <person name="Koren S."/>
            <person name="Silverstein K.A.T."/>
            <person name="Beckman K.B."/>
            <person name="Gohl D.M."/>
        </authorList>
    </citation>
    <scope>NUCLEOTIDE SEQUENCE</scope>
    <source>
        <strain evidence="6">Duluth1</strain>
        <tissue evidence="6">Whole animal</tissue>
    </source>
</reference>
<evidence type="ECO:0000256" key="2">
    <source>
        <dbReference type="ARBA" id="ARBA00022692"/>
    </source>
</evidence>
<dbReference type="Proteomes" id="UP000828390">
    <property type="component" value="Unassembled WGS sequence"/>
</dbReference>
<sequence length="74" mass="8544">MPLSAPPPLPAGVLKVERWFQSIWVLCELVASMCLTACFCAFFSLTFLAFNRYVFVCKNVWYDTIFKVTNKTRL</sequence>
<evidence type="ECO:0000313" key="7">
    <source>
        <dbReference type="Proteomes" id="UP000828390"/>
    </source>
</evidence>
<organism evidence="6 7">
    <name type="scientific">Dreissena polymorpha</name>
    <name type="common">Zebra mussel</name>
    <name type="synonym">Mytilus polymorpha</name>
    <dbReference type="NCBI Taxonomy" id="45954"/>
    <lineage>
        <taxon>Eukaryota</taxon>
        <taxon>Metazoa</taxon>
        <taxon>Spiralia</taxon>
        <taxon>Lophotrochozoa</taxon>
        <taxon>Mollusca</taxon>
        <taxon>Bivalvia</taxon>
        <taxon>Autobranchia</taxon>
        <taxon>Heteroconchia</taxon>
        <taxon>Euheterodonta</taxon>
        <taxon>Imparidentia</taxon>
        <taxon>Neoheterodontei</taxon>
        <taxon>Myida</taxon>
        <taxon>Dreissenoidea</taxon>
        <taxon>Dreissenidae</taxon>
        <taxon>Dreissena</taxon>
    </lineage>
</organism>
<feature type="transmembrane region" description="Helical" evidence="5">
    <location>
        <begin position="23"/>
        <end position="50"/>
    </location>
</feature>
<accession>A0A9D4ID13</accession>
<dbReference type="EMBL" id="JAIWYP010000009">
    <property type="protein sequence ID" value="KAH3769370.1"/>
    <property type="molecule type" value="Genomic_DNA"/>
</dbReference>
<dbReference type="GO" id="GO:0004930">
    <property type="term" value="F:G protein-coupled receptor activity"/>
    <property type="evidence" value="ECO:0007669"/>
    <property type="project" value="InterPro"/>
</dbReference>
<dbReference type="AlphaFoldDB" id="A0A9D4ID13"/>
<evidence type="ECO:0000256" key="4">
    <source>
        <dbReference type="ARBA" id="ARBA00023136"/>
    </source>
</evidence>
<dbReference type="InterPro" id="IPR000276">
    <property type="entry name" value="GPCR_Rhodpsn"/>
</dbReference>
<comment type="caution">
    <text evidence="6">The sequence shown here is derived from an EMBL/GenBank/DDBJ whole genome shotgun (WGS) entry which is preliminary data.</text>
</comment>
<dbReference type="SUPFAM" id="SSF81321">
    <property type="entry name" value="Family A G protein-coupled receptor-like"/>
    <property type="match status" value="1"/>
</dbReference>
<comment type="subcellular location">
    <subcellularLocation>
        <location evidence="1">Membrane</location>
    </subcellularLocation>
</comment>
<keyword evidence="7" id="KW-1185">Reference proteome</keyword>
<protein>
    <submittedName>
        <fullName evidence="6">Uncharacterized protein</fullName>
    </submittedName>
</protein>
<evidence type="ECO:0000313" key="6">
    <source>
        <dbReference type="EMBL" id="KAH3769370.1"/>
    </source>
</evidence>
<evidence type="ECO:0000256" key="3">
    <source>
        <dbReference type="ARBA" id="ARBA00022989"/>
    </source>
</evidence>
<evidence type="ECO:0000256" key="5">
    <source>
        <dbReference type="SAM" id="Phobius"/>
    </source>
</evidence>
<dbReference type="PROSITE" id="PS00237">
    <property type="entry name" value="G_PROTEIN_RECEP_F1_1"/>
    <property type="match status" value="1"/>
</dbReference>